<accession>A0ABQ7BF73</accession>
<organism evidence="1 2">
    <name type="scientific">Brassica cretica</name>
    <name type="common">Mustard</name>
    <dbReference type="NCBI Taxonomy" id="69181"/>
    <lineage>
        <taxon>Eukaryota</taxon>
        <taxon>Viridiplantae</taxon>
        <taxon>Streptophyta</taxon>
        <taxon>Embryophyta</taxon>
        <taxon>Tracheophyta</taxon>
        <taxon>Spermatophyta</taxon>
        <taxon>Magnoliopsida</taxon>
        <taxon>eudicotyledons</taxon>
        <taxon>Gunneridae</taxon>
        <taxon>Pentapetalae</taxon>
        <taxon>rosids</taxon>
        <taxon>malvids</taxon>
        <taxon>Brassicales</taxon>
        <taxon>Brassicaceae</taxon>
        <taxon>Brassiceae</taxon>
        <taxon>Brassica</taxon>
    </lineage>
</organism>
<gene>
    <name evidence="1" type="ORF">DY000_02036407</name>
</gene>
<dbReference type="Gene3D" id="3.40.50.2000">
    <property type="entry name" value="Glycogen Phosphorylase B"/>
    <property type="match status" value="1"/>
</dbReference>
<dbReference type="Proteomes" id="UP000266723">
    <property type="component" value="Unassembled WGS sequence"/>
</dbReference>
<name>A0ABQ7BF73_BRACR</name>
<dbReference type="EMBL" id="QGKV02001507">
    <property type="protein sequence ID" value="KAF3530924.1"/>
    <property type="molecule type" value="Genomic_DNA"/>
</dbReference>
<evidence type="ECO:0000313" key="1">
    <source>
        <dbReference type="EMBL" id="KAF3530924.1"/>
    </source>
</evidence>
<keyword evidence="2" id="KW-1185">Reference proteome</keyword>
<sequence>MLLPPLFFFHASEYILARAIHGPSRGNSPVNLQAYGFNTFASSSLQPPILLGSLYSEQKNEEIAEMVKRMMDEEEGKEMRQNVKELKMKTAEEAVMKLSTPQAD</sequence>
<proteinExistence type="predicted"/>
<comment type="caution">
    <text evidence="1">The sequence shown here is derived from an EMBL/GenBank/DDBJ whole genome shotgun (WGS) entry which is preliminary data.</text>
</comment>
<protein>
    <submittedName>
        <fullName evidence="1">Uncharacterized protein</fullName>
    </submittedName>
</protein>
<reference evidence="1 2" key="1">
    <citation type="journal article" date="2020" name="BMC Genomics">
        <title>Intraspecific diversification of the crop wild relative Brassica cretica Lam. using demographic model selection.</title>
        <authorList>
            <person name="Kioukis A."/>
            <person name="Michalopoulou V.A."/>
            <person name="Briers L."/>
            <person name="Pirintsos S."/>
            <person name="Studholme D.J."/>
            <person name="Pavlidis P."/>
            <person name="Sarris P.F."/>
        </authorList>
    </citation>
    <scope>NUCLEOTIDE SEQUENCE [LARGE SCALE GENOMIC DNA]</scope>
    <source>
        <strain evidence="2">cv. PFS-1207/04</strain>
    </source>
</reference>
<evidence type="ECO:0000313" key="2">
    <source>
        <dbReference type="Proteomes" id="UP000266723"/>
    </source>
</evidence>